<feature type="domain" description="Transcription factor CBF/NF-Y/archaeal histone" evidence="4">
    <location>
        <begin position="1"/>
        <end position="54"/>
    </location>
</feature>
<dbReference type="InterPro" id="IPR009072">
    <property type="entry name" value="Histone-fold"/>
</dbReference>
<organism evidence="5 6">
    <name type="scientific">Arachis hypogaea</name>
    <name type="common">Peanut</name>
    <dbReference type="NCBI Taxonomy" id="3818"/>
    <lineage>
        <taxon>Eukaryota</taxon>
        <taxon>Viridiplantae</taxon>
        <taxon>Streptophyta</taxon>
        <taxon>Embryophyta</taxon>
        <taxon>Tracheophyta</taxon>
        <taxon>Spermatophyta</taxon>
        <taxon>Magnoliopsida</taxon>
        <taxon>eudicotyledons</taxon>
        <taxon>Gunneridae</taxon>
        <taxon>Pentapetalae</taxon>
        <taxon>rosids</taxon>
        <taxon>fabids</taxon>
        <taxon>Fabales</taxon>
        <taxon>Fabaceae</taxon>
        <taxon>Papilionoideae</taxon>
        <taxon>50 kb inversion clade</taxon>
        <taxon>dalbergioids sensu lato</taxon>
        <taxon>Dalbergieae</taxon>
        <taxon>Pterocarpus clade</taxon>
        <taxon>Arachis</taxon>
    </lineage>
</organism>
<dbReference type="InterPro" id="IPR050568">
    <property type="entry name" value="Transcr_DNA_Rep_Reg"/>
</dbReference>
<dbReference type="EMBL" id="SDMP01000010">
    <property type="protein sequence ID" value="RYR35454.1"/>
    <property type="molecule type" value="Genomic_DNA"/>
</dbReference>
<keyword evidence="2" id="KW-0539">Nucleus</keyword>
<dbReference type="Gene3D" id="1.10.20.10">
    <property type="entry name" value="Histone, subunit A"/>
    <property type="match status" value="1"/>
</dbReference>
<feature type="compositionally biased region" description="Basic and acidic residues" evidence="3">
    <location>
        <begin position="97"/>
        <end position="107"/>
    </location>
</feature>
<dbReference type="Pfam" id="PF00808">
    <property type="entry name" value="CBFD_NFYB_HMF"/>
    <property type="match status" value="1"/>
</dbReference>
<feature type="compositionally biased region" description="Acidic residues" evidence="3">
    <location>
        <begin position="144"/>
        <end position="155"/>
    </location>
</feature>
<dbReference type="Proteomes" id="UP000289738">
    <property type="component" value="Chromosome A10"/>
</dbReference>
<comment type="subcellular location">
    <subcellularLocation>
        <location evidence="1">Nucleus</location>
    </subcellularLocation>
</comment>
<dbReference type="InterPro" id="IPR003958">
    <property type="entry name" value="CBFA_NFYB_domain"/>
</dbReference>
<dbReference type="GO" id="GO:0046982">
    <property type="term" value="F:protein heterodimerization activity"/>
    <property type="evidence" value="ECO:0007669"/>
    <property type="project" value="InterPro"/>
</dbReference>
<dbReference type="GO" id="GO:0005634">
    <property type="term" value="C:nucleus"/>
    <property type="evidence" value="ECO:0007669"/>
    <property type="project" value="UniProtKB-SubCell"/>
</dbReference>
<feature type="compositionally biased region" description="Low complexity" evidence="3">
    <location>
        <begin position="62"/>
        <end position="74"/>
    </location>
</feature>
<feature type="compositionally biased region" description="Low complexity" evidence="3">
    <location>
        <begin position="167"/>
        <end position="186"/>
    </location>
</feature>
<protein>
    <recommendedName>
        <fullName evidence="4">Transcription factor CBF/NF-Y/archaeal histone domain-containing protein</fullName>
    </recommendedName>
</protein>
<proteinExistence type="predicted"/>
<feature type="region of interest" description="Disordered" evidence="3">
    <location>
        <begin position="62"/>
        <end position="194"/>
    </location>
</feature>
<reference evidence="5 6" key="1">
    <citation type="submission" date="2019-01" db="EMBL/GenBank/DDBJ databases">
        <title>Sequencing of cultivated peanut Arachis hypogaea provides insights into genome evolution and oil improvement.</title>
        <authorList>
            <person name="Chen X."/>
        </authorList>
    </citation>
    <scope>NUCLEOTIDE SEQUENCE [LARGE SCALE GENOMIC DNA]</scope>
    <source>
        <strain evidence="6">cv. Fuhuasheng</strain>
        <tissue evidence="5">Leaves</tissue>
    </source>
</reference>
<dbReference type="PANTHER" id="PTHR10252">
    <property type="entry name" value="HISTONE-LIKE TRANSCRIPTION FACTOR CCAAT-RELATED"/>
    <property type="match status" value="1"/>
</dbReference>
<evidence type="ECO:0000313" key="6">
    <source>
        <dbReference type="Proteomes" id="UP000289738"/>
    </source>
</evidence>
<evidence type="ECO:0000256" key="3">
    <source>
        <dbReference type="SAM" id="MobiDB-lite"/>
    </source>
</evidence>
<dbReference type="CDD" id="cd22929">
    <property type="entry name" value="HFD_POLE4-like"/>
    <property type="match status" value="1"/>
</dbReference>
<comment type="caution">
    <text evidence="5">The sequence shown here is derived from an EMBL/GenBank/DDBJ whole genome shotgun (WGS) entry which is preliminary data.</text>
</comment>
<sequence>MRLDKDVNRVSGEALFLVSRSTELFLHFLAEKSARVAIEKKRKTVTIDHLRVAVKRHQPSSDFLLDSLPLPSQPKNLPPSTAADRRKADKPAPAGTRRIDQFFRKPEVQVAPVADPEAEAPAEADAEAKDAPEADSEAQAAPVEDPEAEPSAEADAEAKTAPEADSEAQATGAEADAGAEVAAEAEAAVHVDEC</sequence>
<keyword evidence="6" id="KW-1185">Reference proteome</keyword>
<dbReference type="PANTHER" id="PTHR10252:SF54">
    <property type="entry name" value="CHROMATIN ACCESSIBILITY COMPLEX PROTEIN 1"/>
    <property type="match status" value="1"/>
</dbReference>
<dbReference type="SUPFAM" id="SSF47113">
    <property type="entry name" value="Histone-fold"/>
    <property type="match status" value="1"/>
</dbReference>
<evidence type="ECO:0000256" key="1">
    <source>
        <dbReference type="ARBA" id="ARBA00004123"/>
    </source>
</evidence>
<evidence type="ECO:0000313" key="5">
    <source>
        <dbReference type="EMBL" id="RYR35454.1"/>
    </source>
</evidence>
<feature type="compositionally biased region" description="Acidic residues" evidence="3">
    <location>
        <begin position="116"/>
        <end position="125"/>
    </location>
</feature>
<dbReference type="AlphaFoldDB" id="A0A445B9W5"/>
<name>A0A445B9W5_ARAHY</name>
<dbReference type="GO" id="GO:0006355">
    <property type="term" value="P:regulation of DNA-templated transcription"/>
    <property type="evidence" value="ECO:0007669"/>
    <property type="project" value="TreeGrafter"/>
</dbReference>
<evidence type="ECO:0000256" key="2">
    <source>
        <dbReference type="ARBA" id="ARBA00023242"/>
    </source>
</evidence>
<evidence type="ECO:0000259" key="4">
    <source>
        <dbReference type="Pfam" id="PF00808"/>
    </source>
</evidence>
<gene>
    <name evidence="5" type="ORF">Ahy_A10g050601</name>
</gene>
<accession>A0A445B9W5</accession>
<dbReference type="GO" id="GO:0000976">
    <property type="term" value="F:transcription cis-regulatory region binding"/>
    <property type="evidence" value="ECO:0007669"/>
    <property type="project" value="TreeGrafter"/>
</dbReference>